<comment type="caution">
    <text evidence="3">The sequence shown here is derived from an EMBL/GenBank/DDBJ whole genome shotgun (WGS) entry which is preliminary data.</text>
</comment>
<evidence type="ECO:0008006" key="5">
    <source>
        <dbReference type="Google" id="ProtNLM"/>
    </source>
</evidence>
<evidence type="ECO:0000313" key="4">
    <source>
        <dbReference type="Proteomes" id="UP000663850"/>
    </source>
</evidence>
<dbReference type="InterPro" id="IPR009078">
    <property type="entry name" value="Ferritin-like_SF"/>
</dbReference>
<feature type="signal peptide" evidence="2">
    <location>
        <begin position="1"/>
        <end position="18"/>
    </location>
</feature>
<name>A0A8H3CL43_9AGAM</name>
<gene>
    <name evidence="3" type="ORF">RDB_LOCUS76413</name>
</gene>
<proteinExistence type="predicted"/>
<organism evidence="3 4">
    <name type="scientific">Rhizoctonia solani</name>
    <dbReference type="NCBI Taxonomy" id="456999"/>
    <lineage>
        <taxon>Eukaryota</taxon>
        <taxon>Fungi</taxon>
        <taxon>Dikarya</taxon>
        <taxon>Basidiomycota</taxon>
        <taxon>Agaricomycotina</taxon>
        <taxon>Agaricomycetes</taxon>
        <taxon>Cantharellales</taxon>
        <taxon>Ceratobasidiaceae</taxon>
        <taxon>Rhizoctonia</taxon>
    </lineage>
</organism>
<accession>A0A8H3CL43</accession>
<evidence type="ECO:0000313" key="3">
    <source>
        <dbReference type="EMBL" id="CAE6482597.1"/>
    </source>
</evidence>
<reference evidence="3" key="1">
    <citation type="submission" date="2021-01" db="EMBL/GenBank/DDBJ databases">
        <authorList>
            <person name="Kaushik A."/>
        </authorList>
    </citation>
    <scope>NUCLEOTIDE SEQUENCE</scope>
    <source>
        <strain evidence="3">Type strain: AG8-Rh-89/</strain>
    </source>
</reference>
<feature type="region of interest" description="Disordered" evidence="1">
    <location>
        <begin position="333"/>
        <end position="366"/>
    </location>
</feature>
<dbReference type="Proteomes" id="UP000663850">
    <property type="component" value="Unassembled WGS sequence"/>
</dbReference>
<dbReference type="Pfam" id="PF13668">
    <property type="entry name" value="Ferritin_2"/>
    <property type="match status" value="1"/>
</dbReference>
<dbReference type="SUPFAM" id="SSF47240">
    <property type="entry name" value="Ferritin-like"/>
    <property type="match status" value="1"/>
</dbReference>
<evidence type="ECO:0000256" key="2">
    <source>
        <dbReference type="SAM" id="SignalP"/>
    </source>
</evidence>
<sequence>MIYSTLFVTLSYPLFALAAPMKYPRAASANDITVLKFANVLEQLETEFYKQALAKFKESDFTAAGFVSASVPVEQFNSIAANEATHTSTLASVLRSLGQEPVSGCKFDFTSVLTDVKTMAPVARLVENVGVSAYLGGAALIDDRQILVAAGTILTDEARHQTVLNMLNGGVSIPSAFDVALAPSQVLAIAGGFISGCDLGIPANPALKVTNTGAVAPGTSLTFDSPALAGRDRATLSCQMMTGGVASATVFPIDQCVVPQGLEGPVYIYVTNSSQPLLNSQQNQNVGSIVAGPTGAFIDTRKESASALFKSGGQLNSGSTTSTITPEQASQIAAGGQAGGPAAPASTPTTPVAGAPPAASTTSTGSAISTTPAVAAASTTSATATATAAAVPTPSQAQANSAGGPAVVVGLTMRGS</sequence>
<dbReference type="CDD" id="cd00657">
    <property type="entry name" value="Ferritin_like"/>
    <property type="match status" value="1"/>
</dbReference>
<feature type="chain" id="PRO_5034392990" description="Protein rds1 [Schizosaccharomyces pombe 972h-]" evidence="2">
    <location>
        <begin position="19"/>
        <end position="416"/>
    </location>
</feature>
<dbReference type="AlphaFoldDB" id="A0A8H3CL43"/>
<protein>
    <recommendedName>
        <fullName evidence="5">Protein rds1 [Schizosaccharomyces pombe 972h-]</fullName>
    </recommendedName>
</protein>
<dbReference type="OrthoDB" id="419183at2759"/>
<evidence type="ECO:0000256" key="1">
    <source>
        <dbReference type="SAM" id="MobiDB-lite"/>
    </source>
</evidence>
<dbReference type="EMBL" id="CAJMWZ010003996">
    <property type="protein sequence ID" value="CAE6482597.1"/>
    <property type="molecule type" value="Genomic_DNA"/>
</dbReference>
<keyword evidence="2" id="KW-0732">Signal</keyword>